<dbReference type="Proteomes" id="UP001055111">
    <property type="component" value="Unassembled WGS sequence"/>
</dbReference>
<dbReference type="InterPro" id="IPR037026">
    <property type="entry name" value="Vgr_OB-fold_dom_sf"/>
</dbReference>
<dbReference type="AlphaFoldDB" id="A0AA37IGP7"/>
<dbReference type="Gene3D" id="2.40.50.230">
    <property type="entry name" value="Gp5 N-terminal domain"/>
    <property type="match status" value="1"/>
</dbReference>
<accession>A0AA37IGP7</accession>
<comment type="caution">
    <text evidence="2">The sequence shown here is derived from an EMBL/GenBank/DDBJ whole genome shotgun (WGS) entry which is preliminary data.</text>
</comment>
<evidence type="ECO:0000313" key="2">
    <source>
        <dbReference type="EMBL" id="GJH28939.1"/>
    </source>
</evidence>
<dbReference type="InterPro" id="IPR006531">
    <property type="entry name" value="Gp5/Vgr_OB"/>
</dbReference>
<sequence length="269" mass="28405">MTSIVETIQEIVRAELRTVRVAELGVVDAVNPHSDENDDDNYNCDVRLKNTGLLLRRVPIATTHIGSVAVPNVGDLVLLTFTKGDINQPILLSRLFTDDDRPPLSRPNEMIMHLPLHASDERAIRTAVRNSDANDPPREMVLNLDPKITVRVTDHTVRATAGNCEMTLDQPEGGSGTVTVLAGGTRITMNQDGDVSVEALGDLSLRAHGAMELQAGTSLTLKAGAGVELQAGTSLALEAAAEATLEASASVTVQGTVISINGLTSFGAG</sequence>
<organism evidence="2 3">
    <name type="scientific">Caballeronia novacaledonica</name>
    <dbReference type="NCBI Taxonomy" id="1544861"/>
    <lineage>
        <taxon>Bacteria</taxon>
        <taxon>Pseudomonadati</taxon>
        <taxon>Pseudomonadota</taxon>
        <taxon>Betaproteobacteria</taxon>
        <taxon>Burkholderiales</taxon>
        <taxon>Burkholderiaceae</taxon>
        <taxon>Caballeronia</taxon>
    </lineage>
</organism>
<dbReference type="SUPFAM" id="SSF69349">
    <property type="entry name" value="Phage fibre proteins"/>
    <property type="match status" value="1"/>
</dbReference>
<dbReference type="RefSeq" id="WP_238215967.1">
    <property type="nucleotide sequence ID" value="NZ_BPUS01000018.1"/>
</dbReference>
<name>A0AA37IGP7_9BURK</name>
<gene>
    <name evidence="2" type="ORF">CBA19CS42_30505</name>
</gene>
<dbReference type="SUPFAM" id="SSF69255">
    <property type="entry name" value="gp5 N-terminal domain-like"/>
    <property type="match status" value="1"/>
</dbReference>
<dbReference type="EMBL" id="BPUS01000018">
    <property type="protein sequence ID" value="GJH28939.1"/>
    <property type="molecule type" value="Genomic_DNA"/>
</dbReference>
<reference evidence="2" key="1">
    <citation type="submission" date="2022-09" db="EMBL/GenBank/DDBJ databases">
        <title>Isolation and characterization of 3-chlorobenzoate degrading bacteria from soils in Shizuoka.</title>
        <authorList>
            <person name="Ifat A."/>
            <person name="Ogawa N."/>
            <person name="Kimbara K."/>
            <person name="Moriuchi R."/>
            <person name="Dohra H."/>
            <person name="Shintani M."/>
        </authorList>
    </citation>
    <scope>NUCLEOTIDE SEQUENCE</scope>
    <source>
        <strain evidence="2">19CS4-2</strain>
    </source>
</reference>
<evidence type="ECO:0000313" key="3">
    <source>
        <dbReference type="Proteomes" id="UP001055111"/>
    </source>
</evidence>
<proteinExistence type="predicted"/>
<protein>
    <recommendedName>
        <fullName evidence="1">Gp5/Type VI secretion system Vgr protein OB-fold domain-containing protein</fullName>
    </recommendedName>
</protein>
<evidence type="ECO:0000259" key="1">
    <source>
        <dbReference type="Pfam" id="PF04717"/>
    </source>
</evidence>
<dbReference type="Pfam" id="PF04717">
    <property type="entry name" value="Phage_base_V"/>
    <property type="match status" value="1"/>
</dbReference>
<feature type="domain" description="Gp5/Type VI secretion system Vgr protein OB-fold" evidence="1">
    <location>
        <begin position="58"/>
        <end position="96"/>
    </location>
</feature>